<protein>
    <submittedName>
        <fullName evidence="1">Uncharacterized protein</fullName>
    </submittedName>
</protein>
<proteinExistence type="predicted"/>
<reference evidence="1 2" key="1">
    <citation type="submission" date="2017-10" db="EMBL/GenBank/DDBJ databases">
        <title>Comparative genomics in systemic dimorphic fungi from Ajellomycetaceae.</title>
        <authorList>
            <person name="Munoz J.F."/>
            <person name="Mcewen J.G."/>
            <person name="Clay O.K."/>
            <person name="Cuomo C.A."/>
        </authorList>
    </citation>
    <scope>NUCLEOTIDE SEQUENCE [LARGE SCALE GENOMIC DNA]</scope>
    <source>
        <strain evidence="1 2">UAMH5409</strain>
    </source>
</reference>
<name>A0A2B7XS91_9EURO</name>
<dbReference type="Proteomes" id="UP000223968">
    <property type="component" value="Unassembled WGS sequence"/>
</dbReference>
<comment type="caution">
    <text evidence="1">The sequence shown here is derived from an EMBL/GenBank/DDBJ whole genome shotgun (WGS) entry which is preliminary data.</text>
</comment>
<accession>A0A2B7XS91</accession>
<dbReference type="EMBL" id="PDNB01000070">
    <property type="protein sequence ID" value="PGH11633.1"/>
    <property type="molecule type" value="Genomic_DNA"/>
</dbReference>
<gene>
    <name evidence="1" type="ORF">AJ79_04773</name>
</gene>
<evidence type="ECO:0000313" key="2">
    <source>
        <dbReference type="Proteomes" id="UP000223968"/>
    </source>
</evidence>
<keyword evidence="2" id="KW-1185">Reference proteome</keyword>
<organism evidence="1 2">
    <name type="scientific">Helicocarpus griseus UAMH5409</name>
    <dbReference type="NCBI Taxonomy" id="1447875"/>
    <lineage>
        <taxon>Eukaryota</taxon>
        <taxon>Fungi</taxon>
        <taxon>Dikarya</taxon>
        <taxon>Ascomycota</taxon>
        <taxon>Pezizomycotina</taxon>
        <taxon>Eurotiomycetes</taxon>
        <taxon>Eurotiomycetidae</taxon>
        <taxon>Onygenales</taxon>
        <taxon>Ajellomycetaceae</taxon>
        <taxon>Helicocarpus</taxon>
    </lineage>
</organism>
<sequence>MSFRLQAVGAAEVKNEHYFEVIGVDIRLRGKLTLDVKDAFRYVEFRISSLKNLPEGRELFVFGLGMMRHEYDDSSTRSRDDDSRVSNVLFNTRIEVSKFFN</sequence>
<evidence type="ECO:0000313" key="1">
    <source>
        <dbReference type="EMBL" id="PGH11633.1"/>
    </source>
</evidence>
<dbReference type="AlphaFoldDB" id="A0A2B7XS91"/>